<evidence type="ECO:0000313" key="12">
    <source>
        <dbReference type="EMBL" id="STX34781.1"/>
    </source>
</evidence>
<keyword evidence="2" id="KW-0444">Lipid biosynthesis</keyword>
<keyword evidence="7" id="KW-0460">Magnesium</keyword>
<evidence type="ECO:0000256" key="5">
    <source>
        <dbReference type="ARBA" id="ARBA00022777"/>
    </source>
</evidence>
<keyword evidence="3" id="KW-0808">Transferase</keyword>
<dbReference type="EMBL" id="LNXX01000047">
    <property type="protein sequence ID" value="KTC81998.1"/>
    <property type="molecule type" value="Genomic_DNA"/>
</dbReference>
<evidence type="ECO:0000256" key="6">
    <source>
        <dbReference type="ARBA" id="ARBA00022840"/>
    </source>
</evidence>
<dbReference type="UniPathway" id="UPA00057">
    <property type="reaction ID" value="UER00098"/>
</dbReference>
<dbReference type="SUPFAM" id="SSF54211">
    <property type="entry name" value="Ribosomal protein S5 domain 2-like"/>
    <property type="match status" value="1"/>
</dbReference>
<comment type="pathway">
    <text evidence="9">Isoprenoid biosynthesis; isopentenyl diphosphate biosynthesis via mevalonate pathway; isopentenyl diphosphate from (R)-mevalonate: step 1/3.</text>
</comment>
<name>A0A378IJX8_9GAMM</name>
<gene>
    <name evidence="11" type="ORF">Lcin_3068</name>
    <name evidence="12" type="ORF">NCTC12438_01390</name>
</gene>
<dbReference type="AlphaFoldDB" id="A0A378IJX8"/>
<organism evidence="12 14">
    <name type="scientific">Legionella cincinnatiensis</name>
    <dbReference type="NCBI Taxonomy" id="28085"/>
    <lineage>
        <taxon>Bacteria</taxon>
        <taxon>Pseudomonadati</taxon>
        <taxon>Pseudomonadota</taxon>
        <taxon>Gammaproteobacteria</taxon>
        <taxon>Legionellales</taxon>
        <taxon>Legionellaceae</taxon>
        <taxon>Legionella</taxon>
    </lineage>
</organism>
<accession>A0A378IJX8</accession>
<dbReference type="SUPFAM" id="SSF55060">
    <property type="entry name" value="GHMP Kinase, C-terminal domain"/>
    <property type="match status" value="1"/>
</dbReference>
<reference evidence="11 13" key="1">
    <citation type="submission" date="2015-11" db="EMBL/GenBank/DDBJ databases">
        <title>Genomic analysis of 38 Legionella species identifies large and diverse effector repertoires.</title>
        <authorList>
            <person name="Burstein D."/>
            <person name="Amaro F."/>
            <person name="Zusman T."/>
            <person name="Lifshitz Z."/>
            <person name="Cohen O."/>
            <person name="Gilbert J.A."/>
            <person name="Pupko T."/>
            <person name="Shuman H.A."/>
            <person name="Segal G."/>
        </authorList>
    </citation>
    <scope>NUCLEOTIDE SEQUENCE [LARGE SCALE GENOMIC DNA]</scope>
    <source>
        <strain evidence="11 13">CDC#72-OH-14</strain>
    </source>
</reference>
<feature type="domain" description="GHMP kinase N-terminal" evidence="10">
    <location>
        <begin position="85"/>
        <end position="147"/>
    </location>
</feature>
<evidence type="ECO:0000256" key="7">
    <source>
        <dbReference type="ARBA" id="ARBA00022842"/>
    </source>
</evidence>
<keyword evidence="5 12" id="KW-0418">Kinase</keyword>
<evidence type="ECO:0000256" key="1">
    <source>
        <dbReference type="ARBA" id="ARBA00022490"/>
    </source>
</evidence>
<keyword evidence="1" id="KW-0963">Cytoplasm</keyword>
<sequence>MMFFDFETTTYGKWILAGEHAVVRGHPALVFPIKKKKLILSYSTSALTLGADYEGSSGADMHLLFWSVLEHGMQLLDRSITQLRGHFHLESTIPVGTGMGASAALCVAMSRWFCAQKMLDLSQCNVFAKELEHLFHGKSSGLDIAGVAAEGGIYFKAGNTMPVQQKIYPKFFLSSCKQIGITSHCINQVQNLWDKNTKLAEQIDQQMVAAVEEAKNALENSDVEAMRSLIKAIKKAGDCFFQWGLVSEGLQQHMNRLIAEGALAVKPTGSGGGGYVLSLWDKQPPDFLELLST</sequence>
<evidence type="ECO:0000256" key="9">
    <source>
        <dbReference type="ARBA" id="ARBA00029438"/>
    </source>
</evidence>
<dbReference type="InterPro" id="IPR006205">
    <property type="entry name" value="Mev_gal_kin"/>
</dbReference>
<dbReference type="Gene3D" id="3.30.230.10">
    <property type="match status" value="1"/>
</dbReference>
<evidence type="ECO:0000256" key="4">
    <source>
        <dbReference type="ARBA" id="ARBA00022741"/>
    </source>
</evidence>
<dbReference type="EMBL" id="UGNX01000001">
    <property type="protein sequence ID" value="STX34781.1"/>
    <property type="molecule type" value="Genomic_DNA"/>
</dbReference>
<evidence type="ECO:0000256" key="8">
    <source>
        <dbReference type="ARBA" id="ARBA00023098"/>
    </source>
</evidence>
<evidence type="ECO:0000313" key="13">
    <source>
        <dbReference type="Proteomes" id="UP000054854"/>
    </source>
</evidence>
<keyword evidence="13" id="KW-1185">Reference proteome</keyword>
<dbReference type="Proteomes" id="UP000054854">
    <property type="component" value="Unassembled WGS sequence"/>
</dbReference>
<dbReference type="GO" id="GO:0004496">
    <property type="term" value="F:mevalonate kinase activity"/>
    <property type="evidence" value="ECO:0007669"/>
    <property type="project" value="InterPro"/>
</dbReference>
<proteinExistence type="predicted"/>
<dbReference type="PANTHER" id="PTHR43290">
    <property type="entry name" value="MEVALONATE KINASE"/>
    <property type="match status" value="1"/>
</dbReference>
<dbReference type="InterPro" id="IPR014721">
    <property type="entry name" value="Ribsml_uS5_D2-typ_fold_subgr"/>
</dbReference>
<evidence type="ECO:0000313" key="14">
    <source>
        <dbReference type="Proteomes" id="UP000255316"/>
    </source>
</evidence>
<dbReference type="GO" id="GO:0019287">
    <property type="term" value="P:isopentenyl diphosphate biosynthetic process, mevalonate pathway"/>
    <property type="evidence" value="ECO:0007669"/>
    <property type="project" value="UniProtKB-UniPathway"/>
</dbReference>
<dbReference type="PRINTS" id="PR00959">
    <property type="entry name" value="MEVGALKINASE"/>
</dbReference>
<protein>
    <submittedName>
        <fullName evidence="12">Mevalonate kinase</fullName>
    </submittedName>
</protein>
<dbReference type="InterPro" id="IPR036554">
    <property type="entry name" value="GHMP_kinase_C_sf"/>
</dbReference>
<dbReference type="Pfam" id="PF00288">
    <property type="entry name" value="GHMP_kinases_N"/>
    <property type="match status" value="1"/>
</dbReference>
<dbReference type="InterPro" id="IPR006204">
    <property type="entry name" value="GHMP_kinase_N_dom"/>
</dbReference>
<dbReference type="STRING" id="28085.Lcin_3068"/>
<dbReference type="PANTHER" id="PTHR43290:SF2">
    <property type="entry name" value="MEVALONATE KINASE"/>
    <property type="match status" value="1"/>
</dbReference>
<dbReference type="GO" id="GO:0005829">
    <property type="term" value="C:cytosol"/>
    <property type="evidence" value="ECO:0007669"/>
    <property type="project" value="TreeGrafter"/>
</dbReference>
<dbReference type="GO" id="GO:0005524">
    <property type="term" value="F:ATP binding"/>
    <property type="evidence" value="ECO:0007669"/>
    <property type="project" value="UniProtKB-KW"/>
</dbReference>
<dbReference type="Gene3D" id="3.30.70.890">
    <property type="entry name" value="GHMP kinase, C-terminal domain"/>
    <property type="match status" value="1"/>
</dbReference>
<dbReference type="Proteomes" id="UP000255316">
    <property type="component" value="Unassembled WGS sequence"/>
</dbReference>
<evidence type="ECO:0000256" key="3">
    <source>
        <dbReference type="ARBA" id="ARBA00022679"/>
    </source>
</evidence>
<evidence type="ECO:0000259" key="10">
    <source>
        <dbReference type="Pfam" id="PF00288"/>
    </source>
</evidence>
<keyword evidence="4" id="KW-0547">Nucleotide-binding</keyword>
<keyword evidence="6" id="KW-0067">ATP-binding</keyword>
<dbReference type="InterPro" id="IPR020568">
    <property type="entry name" value="Ribosomal_Su5_D2-typ_SF"/>
</dbReference>
<reference evidence="12 14" key="2">
    <citation type="submission" date="2018-06" db="EMBL/GenBank/DDBJ databases">
        <authorList>
            <consortium name="Pathogen Informatics"/>
            <person name="Doyle S."/>
        </authorList>
    </citation>
    <scope>NUCLEOTIDE SEQUENCE [LARGE SCALE GENOMIC DNA]</scope>
    <source>
        <strain evidence="12 14">NCTC12438</strain>
    </source>
</reference>
<evidence type="ECO:0000313" key="11">
    <source>
        <dbReference type="EMBL" id="KTC81998.1"/>
    </source>
</evidence>
<evidence type="ECO:0000256" key="2">
    <source>
        <dbReference type="ARBA" id="ARBA00022516"/>
    </source>
</evidence>
<keyword evidence="8" id="KW-0443">Lipid metabolism</keyword>